<dbReference type="InterPro" id="IPR010610">
    <property type="entry name" value="EryCIII-like_C"/>
</dbReference>
<evidence type="ECO:0000259" key="6">
    <source>
        <dbReference type="Pfam" id="PF21036"/>
    </source>
</evidence>
<dbReference type="InterPro" id="IPR030953">
    <property type="entry name" value="Glycosyl_450act"/>
</dbReference>
<sequence>MSDRPMRVLLTCFDWDTHFQQLVPLASALLTAGHEVRVVSQPSLMPHVTGAGLPGVPVGAETGFLPLMAEIAADMQVWASGIDLDDPAKGKNWEYLLAQQAVFVPTFYAMVNDDPFIDGLIDFARRWQPDLLIWEQFTFGGALAAAAIGIPHARVVWGPDVLTRMRRHFLAAAQELPSAHREDPLREWFEWTGARHGFSFSEELTTGRWSIDTMPPSMRIPNDLPTVPMRYIAYNGPSVPEPWVLEPPTRPRVCLTVGISAARTLGHRLVLSELLDEFADLDAELVATVPHDQRGDGPVPENVRLVDFVPLHALLPTCSAIVHHGGAGTSGTSGVSGVPQILVGDMYDATERGKRLVANGNGVLVDPAQADARAIRQAVETVLSDPSYAENAARIGAEMRALPSPNDVATQLERLVREEGTDVRR</sequence>
<feature type="domain" description="Erythromycin biosynthesis protein CIII-like N-terminal" evidence="6">
    <location>
        <begin position="28"/>
        <end position="258"/>
    </location>
</feature>
<organism evidence="7 8">
    <name type="scientific">Pseudonocardia kongjuensis</name>
    <dbReference type="NCBI Taxonomy" id="102227"/>
    <lineage>
        <taxon>Bacteria</taxon>
        <taxon>Bacillati</taxon>
        <taxon>Actinomycetota</taxon>
        <taxon>Actinomycetes</taxon>
        <taxon>Pseudonocardiales</taxon>
        <taxon>Pseudonocardiaceae</taxon>
        <taxon>Pseudonocardia</taxon>
    </lineage>
</organism>
<gene>
    <name evidence="7" type="ORF">GCM10009613_25610</name>
</gene>
<evidence type="ECO:0000256" key="4">
    <source>
        <dbReference type="ARBA" id="ARBA00023194"/>
    </source>
</evidence>
<keyword evidence="3" id="KW-0808">Transferase</keyword>
<dbReference type="InterPro" id="IPR050426">
    <property type="entry name" value="Glycosyltransferase_28"/>
</dbReference>
<proteinExistence type="inferred from homology"/>
<dbReference type="NCBIfam" id="TIGR04516">
    <property type="entry name" value="glycosyl_450act"/>
    <property type="match status" value="1"/>
</dbReference>
<evidence type="ECO:0000256" key="1">
    <source>
        <dbReference type="ARBA" id="ARBA00006962"/>
    </source>
</evidence>
<keyword evidence="8" id="KW-1185">Reference proteome</keyword>
<evidence type="ECO:0000313" key="7">
    <source>
        <dbReference type="EMBL" id="GAA1388387.1"/>
    </source>
</evidence>
<dbReference type="Gene3D" id="3.40.50.2000">
    <property type="entry name" value="Glycogen Phosphorylase B"/>
    <property type="match status" value="2"/>
</dbReference>
<dbReference type="InterPro" id="IPR048284">
    <property type="entry name" value="EryCIII-like_N"/>
</dbReference>
<dbReference type="PANTHER" id="PTHR48050:SF13">
    <property type="entry name" value="STEROL 3-BETA-GLUCOSYLTRANSFERASE UGT80A2"/>
    <property type="match status" value="1"/>
</dbReference>
<comment type="caution">
    <text evidence="7">The sequence shown here is derived from an EMBL/GenBank/DDBJ whole genome shotgun (WGS) entry which is preliminary data.</text>
</comment>
<accession>A0ABP4IJT0</accession>
<protein>
    <submittedName>
        <fullName evidence="7">DUF1205 domain-containing protein</fullName>
    </submittedName>
</protein>
<evidence type="ECO:0000259" key="5">
    <source>
        <dbReference type="Pfam" id="PF06722"/>
    </source>
</evidence>
<dbReference type="InterPro" id="IPR002213">
    <property type="entry name" value="UDP_glucos_trans"/>
</dbReference>
<evidence type="ECO:0000256" key="3">
    <source>
        <dbReference type="ARBA" id="ARBA00022679"/>
    </source>
</evidence>
<dbReference type="EMBL" id="BAAAJK010000008">
    <property type="protein sequence ID" value="GAA1388387.1"/>
    <property type="molecule type" value="Genomic_DNA"/>
</dbReference>
<reference evidence="8" key="1">
    <citation type="journal article" date="2019" name="Int. J. Syst. Evol. Microbiol.">
        <title>The Global Catalogue of Microorganisms (GCM) 10K type strain sequencing project: providing services to taxonomists for standard genome sequencing and annotation.</title>
        <authorList>
            <consortium name="The Broad Institute Genomics Platform"/>
            <consortium name="The Broad Institute Genome Sequencing Center for Infectious Disease"/>
            <person name="Wu L."/>
            <person name="Ma J."/>
        </authorList>
    </citation>
    <scope>NUCLEOTIDE SEQUENCE [LARGE SCALE GENOMIC DNA]</scope>
    <source>
        <strain evidence="8">JCM 11896</strain>
    </source>
</reference>
<evidence type="ECO:0000256" key="2">
    <source>
        <dbReference type="ARBA" id="ARBA00022676"/>
    </source>
</evidence>
<comment type="similarity">
    <text evidence="1">Belongs to the glycosyltransferase 28 family.</text>
</comment>
<dbReference type="Pfam" id="PF06722">
    <property type="entry name" value="EryCIII-like_C"/>
    <property type="match status" value="1"/>
</dbReference>
<feature type="domain" description="Erythromycin biosynthesis protein CIII-like C-terminal" evidence="5">
    <location>
        <begin position="273"/>
        <end position="415"/>
    </location>
</feature>
<keyword evidence="2" id="KW-0328">Glycosyltransferase</keyword>
<dbReference type="CDD" id="cd03784">
    <property type="entry name" value="GT1_Gtf-like"/>
    <property type="match status" value="1"/>
</dbReference>
<dbReference type="Proteomes" id="UP001501414">
    <property type="component" value="Unassembled WGS sequence"/>
</dbReference>
<evidence type="ECO:0000313" key="8">
    <source>
        <dbReference type="Proteomes" id="UP001501414"/>
    </source>
</evidence>
<dbReference type="SUPFAM" id="SSF53756">
    <property type="entry name" value="UDP-Glycosyltransferase/glycogen phosphorylase"/>
    <property type="match status" value="1"/>
</dbReference>
<name>A0ABP4IJT0_9PSEU</name>
<dbReference type="PANTHER" id="PTHR48050">
    <property type="entry name" value="STEROL 3-BETA-GLUCOSYLTRANSFERASE"/>
    <property type="match status" value="1"/>
</dbReference>
<dbReference type="RefSeq" id="WP_344021866.1">
    <property type="nucleotide sequence ID" value="NZ_BAAAJK010000008.1"/>
</dbReference>
<keyword evidence="4" id="KW-0045">Antibiotic biosynthesis</keyword>
<dbReference type="Pfam" id="PF21036">
    <property type="entry name" value="EryCIII-like_N"/>
    <property type="match status" value="1"/>
</dbReference>